<accession>A0A382ZMX3</accession>
<gene>
    <name evidence="1" type="ORF">METZ01_LOCUS449484</name>
</gene>
<protein>
    <recommendedName>
        <fullName evidence="2">TolC family protein</fullName>
    </recommendedName>
</protein>
<dbReference type="AlphaFoldDB" id="A0A382ZMX3"/>
<evidence type="ECO:0000313" key="1">
    <source>
        <dbReference type="EMBL" id="SVD96630.1"/>
    </source>
</evidence>
<name>A0A382ZMX3_9ZZZZ</name>
<proteinExistence type="predicted"/>
<reference evidence="1" key="1">
    <citation type="submission" date="2018-05" db="EMBL/GenBank/DDBJ databases">
        <authorList>
            <person name="Lanie J.A."/>
            <person name="Ng W.-L."/>
            <person name="Kazmierczak K.M."/>
            <person name="Andrzejewski T.M."/>
            <person name="Davidsen T.M."/>
            <person name="Wayne K.J."/>
            <person name="Tettelin H."/>
            <person name="Glass J.I."/>
            <person name="Rusch D."/>
            <person name="Podicherti R."/>
            <person name="Tsui H.-C.T."/>
            <person name="Winkler M.E."/>
        </authorList>
    </citation>
    <scope>NUCLEOTIDE SEQUENCE</scope>
</reference>
<dbReference type="Gene3D" id="1.20.1600.10">
    <property type="entry name" value="Outer membrane efflux proteins (OEP)"/>
    <property type="match status" value="1"/>
</dbReference>
<evidence type="ECO:0008006" key="2">
    <source>
        <dbReference type="Google" id="ProtNLM"/>
    </source>
</evidence>
<dbReference type="SUPFAM" id="SSF56954">
    <property type="entry name" value="Outer membrane efflux proteins (OEP)"/>
    <property type="match status" value="1"/>
</dbReference>
<organism evidence="1">
    <name type="scientific">marine metagenome</name>
    <dbReference type="NCBI Taxonomy" id="408172"/>
    <lineage>
        <taxon>unclassified sequences</taxon>
        <taxon>metagenomes</taxon>
        <taxon>ecological metagenomes</taxon>
    </lineage>
</organism>
<feature type="non-terminal residue" evidence="1">
    <location>
        <position position="83"/>
    </location>
</feature>
<dbReference type="EMBL" id="UINC01185091">
    <property type="protein sequence ID" value="SVD96630.1"/>
    <property type="molecule type" value="Genomic_DNA"/>
</dbReference>
<sequence>MADWKAGHAKRSAVLTAAVFLATAAMALGQETVSLTLDEAIELARENNPTFLSTQNNEAQFDWGVRQATSNLILPSFTANASA</sequence>